<dbReference type="Proteomes" id="UP000249915">
    <property type="component" value="Unassembled WGS sequence"/>
</dbReference>
<dbReference type="Pfam" id="PF01494">
    <property type="entry name" value="FAD_binding_3"/>
    <property type="match status" value="1"/>
</dbReference>
<dbReference type="PANTHER" id="PTHR46865:SF8">
    <property type="entry name" value="POSSIBLE OXIDOREDUCTASE"/>
    <property type="match status" value="1"/>
</dbReference>
<organism evidence="1 2">
    <name type="scientific">Prauserella muralis</name>
    <dbReference type="NCBI Taxonomy" id="588067"/>
    <lineage>
        <taxon>Bacteria</taxon>
        <taxon>Bacillati</taxon>
        <taxon>Actinomycetota</taxon>
        <taxon>Actinomycetes</taxon>
        <taxon>Pseudonocardiales</taxon>
        <taxon>Pseudonocardiaceae</taxon>
        <taxon>Prauserella</taxon>
    </lineage>
</organism>
<dbReference type="Gene3D" id="3.50.50.60">
    <property type="entry name" value="FAD/NAD(P)-binding domain"/>
    <property type="match status" value="1"/>
</dbReference>
<dbReference type="SUPFAM" id="SSF51905">
    <property type="entry name" value="FAD/NAD(P)-binding domain"/>
    <property type="match status" value="1"/>
</dbReference>
<evidence type="ECO:0000313" key="1">
    <source>
        <dbReference type="EMBL" id="PXY21206.1"/>
    </source>
</evidence>
<dbReference type="AlphaFoldDB" id="A0A2V4AQ04"/>
<comment type="caution">
    <text evidence="1">The sequence shown here is derived from an EMBL/GenBank/DDBJ whole genome shotgun (WGS) entry which is preliminary data.</text>
</comment>
<dbReference type="OrthoDB" id="3356051at2"/>
<dbReference type="EMBL" id="MASW01000006">
    <property type="protein sequence ID" value="PXY21206.1"/>
    <property type="molecule type" value="Genomic_DNA"/>
</dbReference>
<sequence>MSTATGNRAIIVGAGIAGLATALRLRQIGWQPLVVERAPRRRAGGYAVTFSGIGYDAAERMGVLPALAERHITPDKMVYVKPDGRPRFAVPGPTVRAMLGERALNILRGDIEDVLYEAIREDVEIRFGTTIEAVAQDDDGVDVTLSDGTVERAALLVGADGLHSATRRLVFGPEEKFRLDLDHMTGVFMLDRLPSSVEEGTTSTLTDTGRTLAIISLGEGRSAAFFGYRTDRPMAELAEGPQTVLPRVYADMGWAAPDVLAQLPAAESVYFDTISQMVVDRWSRGRVVLLGDAAWCVTLFAGFGSSLAVAGADRLGDALQRHPGDVLAALRSWEEELRPEAEKKQKLGRRVKGLYAPSDVFRLWLRDLPLRFASYRPVSRFLQRRLQIKA</sequence>
<dbReference type="Gene3D" id="3.30.9.10">
    <property type="entry name" value="D-Amino Acid Oxidase, subunit A, domain 2"/>
    <property type="match status" value="1"/>
</dbReference>
<reference evidence="1 2" key="1">
    <citation type="submission" date="2016-07" db="EMBL/GenBank/DDBJ databases">
        <title>Draft genome sequence of Prauserella muralis DSM 45305, isolated from a mould-covered wall in an indoor environment.</title>
        <authorList>
            <person name="Ruckert C."/>
            <person name="Albersmeier A."/>
            <person name="Jiang C.-L."/>
            <person name="Jiang Y."/>
            <person name="Kalinowski J."/>
            <person name="Schneider O."/>
            <person name="Winkler A."/>
            <person name="Zotchev S.B."/>
        </authorList>
    </citation>
    <scope>NUCLEOTIDE SEQUENCE [LARGE SCALE GENOMIC DNA]</scope>
    <source>
        <strain evidence="1 2">DSM 45305</strain>
    </source>
</reference>
<proteinExistence type="predicted"/>
<dbReference type="PRINTS" id="PR00420">
    <property type="entry name" value="RNGMNOXGNASE"/>
</dbReference>
<keyword evidence="1" id="KW-0560">Oxidoreductase</keyword>
<evidence type="ECO:0000313" key="2">
    <source>
        <dbReference type="Proteomes" id="UP000249915"/>
    </source>
</evidence>
<dbReference type="InterPro" id="IPR051704">
    <property type="entry name" value="FAD_aromatic-hydroxylase"/>
</dbReference>
<keyword evidence="2" id="KW-1185">Reference proteome</keyword>
<dbReference type="PANTHER" id="PTHR46865">
    <property type="entry name" value="OXIDOREDUCTASE-RELATED"/>
    <property type="match status" value="1"/>
</dbReference>
<gene>
    <name evidence="1" type="ORF">BAY60_27500</name>
</gene>
<dbReference type="GO" id="GO:0004497">
    <property type="term" value="F:monooxygenase activity"/>
    <property type="evidence" value="ECO:0007669"/>
    <property type="project" value="UniProtKB-KW"/>
</dbReference>
<protein>
    <submittedName>
        <fullName evidence="1">Monooxygenase</fullName>
    </submittedName>
</protein>
<dbReference type="InterPro" id="IPR002938">
    <property type="entry name" value="FAD-bd"/>
</dbReference>
<dbReference type="InterPro" id="IPR036188">
    <property type="entry name" value="FAD/NAD-bd_sf"/>
</dbReference>
<dbReference type="RefSeq" id="WP_112284450.1">
    <property type="nucleotide sequence ID" value="NZ_MASW01000006.1"/>
</dbReference>
<keyword evidence="1" id="KW-0503">Monooxygenase</keyword>
<accession>A0A2V4AQ04</accession>
<name>A0A2V4AQ04_9PSEU</name>
<dbReference type="GO" id="GO:0071949">
    <property type="term" value="F:FAD binding"/>
    <property type="evidence" value="ECO:0007669"/>
    <property type="project" value="InterPro"/>
</dbReference>